<feature type="transmembrane region" description="Helical" evidence="9">
    <location>
        <begin position="242"/>
        <end position="262"/>
    </location>
</feature>
<keyword evidence="7 9" id="KW-1133">Transmembrane helix</keyword>
<evidence type="ECO:0000256" key="4">
    <source>
        <dbReference type="ARBA" id="ARBA00022737"/>
    </source>
</evidence>
<feature type="transmembrane region" description="Helical" evidence="9">
    <location>
        <begin position="987"/>
        <end position="1005"/>
    </location>
</feature>
<dbReference type="FunFam" id="1.20.1560.10:FF:000026">
    <property type="entry name" value="Multidrug resistance-associated protein lethal(2)03659"/>
    <property type="match status" value="1"/>
</dbReference>
<keyword evidence="6" id="KW-0067">ATP-binding</keyword>
<dbReference type="Pfam" id="PF00664">
    <property type="entry name" value="ABC_membrane"/>
    <property type="match status" value="2"/>
</dbReference>
<dbReference type="CDD" id="cd03250">
    <property type="entry name" value="ABCC_MRP_domain1"/>
    <property type="match status" value="1"/>
</dbReference>
<dbReference type="GO" id="GO:0016020">
    <property type="term" value="C:membrane"/>
    <property type="evidence" value="ECO:0007669"/>
    <property type="project" value="UniProtKB-SubCell"/>
</dbReference>
<feature type="transmembrane region" description="Helical" evidence="9">
    <location>
        <begin position="955"/>
        <end position="975"/>
    </location>
</feature>
<keyword evidence="13" id="KW-1185">Reference proteome</keyword>
<proteinExistence type="predicted"/>
<dbReference type="PANTHER" id="PTHR24223">
    <property type="entry name" value="ATP-BINDING CASSETTE SUB-FAMILY C"/>
    <property type="match status" value="1"/>
</dbReference>
<evidence type="ECO:0000313" key="13">
    <source>
        <dbReference type="Proteomes" id="UP001153737"/>
    </source>
</evidence>
<keyword evidence="5" id="KW-0547">Nucleotide-binding</keyword>
<dbReference type="FunFam" id="1.20.1560.10:FF:000014">
    <property type="entry name" value="Multidrug resistance-associated protein member 4"/>
    <property type="match status" value="1"/>
</dbReference>
<dbReference type="SMART" id="SM00382">
    <property type="entry name" value="AAA"/>
    <property type="match status" value="2"/>
</dbReference>
<dbReference type="InterPro" id="IPR017871">
    <property type="entry name" value="ABC_transporter-like_CS"/>
</dbReference>
<dbReference type="PROSITE" id="PS50929">
    <property type="entry name" value="ABC_TM1F"/>
    <property type="match status" value="2"/>
</dbReference>
<dbReference type="InterPro" id="IPR003439">
    <property type="entry name" value="ABC_transporter-like_ATP-bd"/>
</dbReference>
<keyword evidence="3 9" id="KW-0812">Transmembrane</keyword>
<feature type="domain" description="ABC transporter" evidence="10">
    <location>
        <begin position="419"/>
        <end position="642"/>
    </location>
</feature>
<evidence type="ECO:0000256" key="8">
    <source>
        <dbReference type="ARBA" id="ARBA00023136"/>
    </source>
</evidence>
<dbReference type="Gene3D" id="3.40.50.300">
    <property type="entry name" value="P-loop containing nucleotide triphosphate hydrolases"/>
    <property type="match status" value="2"/>
</dbReference>
<evidence type="ECO:0000256" key="3">
    <source>
        <dbReference type="ARBA" id="ARBA00022692"/>
    </source>
</evidence>
<dbReference type="CDD" id="cd18580">
    <property type="entry name" value="ABC_6TM_ABCC_D2"/>
    <property type="match status" value="1"/>
</dbReference>
<keyword evidence="8 9" id="KW-0472">Membrane</keyword>
<dbReference type="PROSITE" id="PS50893">
    <property type="entry name" value="ABC_TRANSPORTER_2"/>
    <property type="match status" value="2"/>
</dbReference>
<protein>
    <submittedName>
        <fullName evidence="12">Uncharacterized protein</fullName>
    </submittedName>
</protein>
<dbReference type="InterPro" id="IPR036640">
    <property type="entry name" value="ABC1_TM_sf"/>
</dbReference>
<evidence type="ECO:0000259" key="11">
    <source>
        <dbReference type="PROSITE" id="PS50929"/>
    </source>
</evidence>
<accession>A0A9P0GPR3</accession>
<dbReference type="FunFam" id="3.40.50.300:FF:000973">
    <property type="entry name" value="Multidrug resistance-associated protein 4"/>
    <property type="match status" value="1"/>
</dbReference>
<dbReference type="FunFam" id="3.40.50.300:FF:000163">
    <property type="entry name" value="Multidrug resistance-associated protein member 4"/>
    <property type="match status" value="1"/>
</dbReference>
<keyword evidence="2" id="KW-0813">Transport</keyword>
<dbReference type="InterPro" id="IPR050173">
    <property type="entry name" value="ABC_transporter_C-like"/>
</dbReference>
<reference evidence="12" key="2">
    <citation type="submission" date="2022-10" db="EMBL/GenBank/DDBJ databases">
        <authorList>
            <consortium name="ENA_rothamsted_submissions"/>
            <consortium name="culmorum"/>
            <person name="King R."/>
        </authorList>
    </citation>
    <scope>NUCLEOTIDE SEQUENCE</scope>
</reference>
<organism evidence="12 13">
    <name type="scientific">Phaedon cochleariae</name>
    <name type="common">Mustard beetle</name>
    <dbReference type="NCBI Taxonomy" id="80249"/>
    <lineage>
        <taxon>Eukaryota</taxon>
        <taxon>Metazoa</taxon>
        <taxon>Ecdysozoa</taxon>
        <taxon>Arthropoda</taxon>
        <taxon>Hexapoda</taxon>
        <taxon>Insecta</taxon>
        <taxon>Pterygota</taxon>
        <taxon>Neoptera</taxon>
        <taxon>Endopterygota</taxon>
        <taxon>Coleoptera</taxon>
        <taxon>Polyphaga</taxon>
        <taxon>Cucujiformia</taxon>
        <taxon>Chrysomeloidea</taxon>
        <taxon>Chrysomelidae</taxon>
        <taxon>Chrysomelinae</taxon>
        <taxon>Chrysomelini</taxon>
        <taxon>Phaedon</taxon>
    </lineage>
</organism>
<dbReference type="InterPro" id="IPR011527">
    <property type="entry name" value="ABC1_TM_dom"/>
</dbReference>
<feature type="transmembrane region" description="Helical" evidence="9">
    <location>
        <begin position="854"/>
        <end position="885"/>
    </location>
</feature>
<feature type="domain" description="ABC transmembrane type-1" evidence="11">
    <location>
        <begin position="110"/>
        <end position="383"/>
    </location>
</feature>
<evidence type="ECO:0000256" key="7">
    <source>
        <dbReference type="ARBA" id="ARBA00022989"/>
    </source>
</evidence>
<evidence type="ECO:0000259" key="10">
    <source>
        <dbReference type="PROSITE" id="PS50893"/>
    </source>
</evidence>
<dbReference type="SUPFAM" id="SSF90123">
    <property type="entry name" value="ABC transporter transmembrane region"/>
    <property type="match status" value="2"/>
</dbReference>
<dbReference type="InterPro" id="IPR003593">
    <property type="entry name" value="AAA+_ATPase"/>
</dbReference>
<dbReference type="InterPro" id="IPR044726">
    <property type="entry name" value="ABCC_6TM_D2"/>
</dbReference>
<evidence type="ECO:0000256" key="2">
    <source>
        <dbReference type="ARBA" id="ARBA00022448"/>
    </source>
</evidence>
<feature type="transmembrane region" description="Helical" evidence="9">
    <location>
        <begin position="327"/>
        <end position="350"/>
    </location>
</feature>
<dbReference type="OrthoDB" id="6500128at2759"/>
<dbReference type="Gene3D" id="1.20.1560.10">
    <property type="entry name" value="ABC transporter type 1, transmembrane domain"/>
    <property type="match status" value="2"/>
</dbReference>
<comment type="subcellular location">
    <subcellularLocation>
        <location evidence="1">Membrane</location>
        <topology evidence="1">Multi-pass membrane protein</topology>
    </subcellularLocation>
</comment>
<dbReference type="InterPro" id="IPR027417">
    <property type="entry name" value="P-loop_NTPase"/>
</dbReference>
<feature type="transmembrane region" description="Helical" evidence="9">
    <location>
        <begin position="218"/>
        <end position="236"/>
    </location>
</feature>
<evidence type="ECO:0000256" key="6">
    <source>
        <dbReference type="ARBA" id="ARBA00022840"/>
    </source>
</evidence>
<dbReference type="GO" id="GO:0016887">
    <property type="term" value="F:ATP hydrolysis activity"/>
    <property type="evidence" value="ECO:0007669"/>
    <property type="project" value="InterPro"/>
</dbReference>
<dbReference type="PROSITE" id="PS00211">
    <property type="entry name" value="ABC_TRANSPORTER_1"/>
    <property type="match status" value="2"/>
</dbReference>
<feature type="transmembrane region" description="Helical" evidence="9">
    <location>
        <begin position="770"/>
        <end position="792"/>
    </location>
</feature>
<evidence type="ECO:0000256" key="5">
    <source>
        <dbReference type="ARBA" id="ARBA00022741"/>
    </source>
</evidence>
<feature type="transmembrane region" description="Helical" evidence="9">
    <location>
        <begin position="362"/>
        <end position="385"/>
    </location>
</feature>
<dbReference type="Proteomes" id="UP001153737">
    <property type="component" value="Chromosome 6"/>
</dbReference>
<feature type="domain" description="ABC transporter" evidence="10">
    <location>
        <begin position="1050"/>
        <end position="1279"/>
    </location>
</feature>
<evidence type="ECO:0000313" key="12">
    <source>
        <dbReference type="EMBL" id="CAH1173842.1"/>
    </source>
</evidence>
<dbReference type="GO" id="GO:0005524">
    <property type="term" value="F:ATP binding"/>
    <property type="evidence" value="ECO:0007669"/>
    <property type="project" value="UniProtKB-KW"/>
</dbReference>
<evidence type="ECO:0000256" key="1">
    <source>
        <dbReference type="ARBA" id="ARBA00004141"/>
    </source>
</evidence>
<feature type="transmembrane region" description="Helical" evidence="9">
    <location>
        <begin position="140"/>
        <end position="162"/>
    </location>
</feature>
<dbReference type="EMBL" id="OU896712">
    <property type="protein sequence ID" value="CAH1173842.1"/>
    <property type="molecule type" value="Genomic_DNA"/>
</dbReference>
<dbReference type="PANTHER" id="PTHR24223:SF415">
    <property type="entry name" value="FI20190P1"/>
    <property type="match status" value="1"/>
</dbReference>
<evidence type="ECO:0000256" key="9">
    <source>
        <dbReference type="SAM" id="Phobius"/>
    </source>
</evidence>
<reference evidence="12" key="1">
    <citation type="submission" date="2022-01" db="EMBL/GenBank/DDBJ databases">
        <authorList>
            <person name="King R."/>
        </authorList>
    </citation>
    <scope>NUCLEOTIDE SEQUENCE</scope>
</reference>
<feature type="transmembrane region" description="Helical" evidence="9">
    <location>
        <begin position="703"/>
        <end position="722"/>
    </location>
</feature>
<feature type="domain" description="ABC transmembrane type-1" evidence="11">
    <location>
        <begin position="771"/>
        <end position="1013"/>
    </location>
</feature>
<sequence length="1303" mass="147183">MDASVKHENQSPEPAASFISKLFFWWIIPFIRKNPYGSIAAEDIYNATEKNLSSSLGDQLEGNWKKEIYRAKTGSERPSLKRALFNTFWKSYGRYGIFVFINGSMRTLHPLLLAKYIQYFEENKTQSYDVGPITITRKQYGWMLVIVLVLLAFIYVIIFHYISIGVQRVGMRVRIACCSLLYRKVLKLSHTALKKTASGQVVNLMSNDVIRFDMASHFLHYVWFMPFQFLGSLYILHRIVGVSSFAGMIGMLINALPLQACLSRIQGKLRMKTAQRTDYRVKLMSELISGVMVIKMYAWEKPFEKVVAMARKYEIESITQISYIKGLSAALGSFTERFTLYLTLILYVMFGNTLKSDTVFCVAQLFVVITLYVAVYFPFGIAAYAEANTTMERLNEFLILEENSPAMLNETNDIEVGLVKMKNVTASWSLEAKRNTLSDITLTIPSGYLCCVIGNVGSGKSSLLHLLLGDMCVSTGHKEIRGKISYSSQEPWLFISSIRNNITFGEPFQTRRYRNVIGACALEKDFEQFTNGDKTLVGEKGHSLSGGQRARINLARSVYKEADIYFFDDPLSAVDPEVSKHLFNKCIKEYLGDKTRILITHQMQYLEQADIVVVMNNGEIVFVGAFNQLPENVLPSIEKTNRIDKVNDYSVNKSMKELESGIIEDLVEDAMDKDDSAEDKELIGKGTIKTSVYVKYFRTGTNICILMIFLVIFLAAQIITHASDIWIAKWTNDEVAKVEMITAKSVNHTFTVNRSFKKELEEKPYFSQEYYMYVYSFLVIGSMLLTTIRTLFFYKIAMNTSIGLHNNMFINIVRAPMRFFDKNPLGRILNRFSKDMGLVDEYIPFLMLEAVQAYLLMVGILFVVFLVTPWMILPAVILGAIFYYFKNMFLNKTRDLTRLEGVAKAPMLSHLTETFDGLSTIRSQEAEDIVIQEFDVLQDQHTGPYYMLIVCSEALGFYLDCLTSVFLGFVTIQFLLREDAQIMGGDVGLVVSTSLILSSMLQFGVRLGAELAAYMTSVERIIQYSELEKETESNLNATNKPINWPHSGSIEFKNVSLRYGPGDLFVLTDLNFVIESGQKIGIVGRTGAGKSSLISSLFRLAFIDGSITIDGIETSNVDLEYLRSHISIIPQKPVLFSATIRYNLDPFNDVEDDIIWKALSDVGLKPSINCLNQEVCEGGTNFSVGERQLLCLARAIIRNNKILVMDEATANVDHHTDSVIQTTIRRSFKECTVLTIAHRLDTIIDYDKVLVMVDGSVVEFGTPCQLLLIPDGHFSKMVEESGGAIAGRLRNATGKHELDIVTS</sequence>
<dbReference type="GO" id="GO:0140359">
    <property type="term" value="F:ABC-type transporter activity"/>
    <property type="evidence" value="ECO:0007669"/>
    <property type="project" value="InterPro"/>
</dbReference>
<name>A0A9P0GPR3_PHACE</name>
<dbReference type="SUPFAM" id="SSF52540">
    <property type="entry name" value="P-loop containing nucleoside triphosphate hydrolases"/>
    <property type="match status" value="2"/>
</dbReference>
<dbReference type="CDD" id="cd03244">
    <property type="entry name" value="ABCC_MRP_domain2"/>
    <property type="match status" value="1"/>
</dbReference>
<gene>
    <name evidence="12" type="ORF">PHAECO_LOCUS10063</name>
</gene>
<dbReference type="Pfam" id="PF00005">
    <property type="entry name" value="ABC_tran"/>
    <property type="match status" value="2"/>
</dbReference>
<keyword evidence="4" id="KW-0677">Repeat</keyword>